<dbReference type="PROSITE" id="PS51462">
    <property type="entry name" value="NUDIX"/>
    <property type="match status" value="1"/>
</dbReference>
<comment type="catalytic activity">
    <reaction evidence="9">
        <text>a 5'-end NAD(+)-phospho-ribonucleoside in mRNA + H2O = a 5'-end phospho-adenosine-phospho-ribonucleoside in mRNA + beta-nicotinamide D-ribonucleotide + 2 H(+)</text>
        <dbReference type="Rhea" id="RHEA:60876"/>
        <dbReference type="Rhea" id="RHEA-COMP:15698"/>
        <dbReference type="Rhea" id="RHEA-COMP:15719"/>
        <dbReference type="ChEBI" id="CHEBI:14649"/>
        <dbReference type="ChEBI" id="CHEBI:15377"/>
        <dbReference type="ChEBI" id="CHEBI:15378"/>
        <dbReference type="ChEBI" id="CHEBI:144029"/>
        <dbReference type="ChEBI" id="CHEBI:144051"/>
    </reaction>
    <physiologicalReaction direction="left-to-right" evidence="9">
        <dbReference type="Rhea" id="RHEA:60877"/>
    </physiologicalReaction>
</comment>
<name>A0ABD0BIN6_CORUL</name>
<gene>
    <name evidence="11" type="ORF">CULCOIPH005_07500</name>
</gene>
<dbReference type="EC" id="3.6.1.22" evidence="4"/>
<dbReference type="Proteomes" id="UP001205910">
    <property type="component" value="Unassembled WGS sequence"/>
</dbReference>
<sequence>MFQIKKCLLVDPVGRVPVHKGNPVLSSPRPDISAFNVTDQLLVQRVAPDVVDSITGTATRSHIPWVTTAIAVLRNREVMVYDPASGERLEYNTPTVGRTPDGKDVFPRIDPAVIGLITSESDEYVLLGENTHRRGYFSLIAGYLGMGETFEQALTREVWEETGRRISHVSYVKSQSWPYSGAIMVGMTARTTDMDAVVQPDGELTEIRWVTRKDIVRGTIQLPAPGSIAHDMMWDWVNKNDD</sequence>
<comment type="cofactor">
    <cofactor evidence="2">
        <name>Zn(2+)</name>
        <dbReference type="ChEBI" id="CHEBI:29105"/>
    </cofactor>
</comment>
<dbReference type="CDD" id="cd03429">
    <property type="entry name" value="NUDIX_NADH_pyrophosphatase_Nudt13"/>
    <property type="match status" value="1"/>
</dbReference>
<dbReference type="InterPro" id="IPR020084">
    <property type="entry name" value="NUDIX_hydrolase_CS"/>
</dbReference>
<reference evidence="11 12" key="1">
    <citation type="submission" date="2021-11" db="EMBL/GenBank/DDBJ databases">
        <title>Whole genome sequences of diphtheriae toxin producing Corynebacterium ulcerans isolates from cats in Osaka, Japan.</title>
        <authorList>
            <person name="Umeda K."/>
            <person name="Hirai Y."/>
        </authorList>
    </citation>
    <scope>NUCLEOTIDE SEQUENCE [LARGE SCALE GENOMIC DNA]</scope>
    <source>
        <strain evidence="11 12">12109B-1</strain>
    </source>
</reference>
<dbReference type="InterPro" id="IPR000086">
    <property type="entry name" value="NUDIX_hydrolase_dom"/>
</dbReference>
<comment type="similarity">
    <text evidence="3">Belongs to the Nudix hydrolase family. NudC subfamily.</text>
</comment>
<evidence type="ECO:0000256" key="8">
    <source>
        <dbReference type="ARBA" id="ARBA00023027"/>
    </source>
</evidence>
<evidence type="ECO:0000313" key="11">
    <source>
        <dbReference type="EMBL" id="GJJ42561.1"/>
    </source>
</evidence>
<dbReference type="AlphaFoldDB" id="A0ABD0BIN6"/>
<keyword evidence="5" id="KW-0479">Metal-binding</keyword>
<evidence type="ECO:0000256" key="2">
    <source>
        <dbReference type="ARBA" id="ARBA00001947"/>
    </source>
</evidence>
<dbReference type="EMBL" id="BQFK01000001">
    <property type="protein sequence ID" value="GJJ42561.1"/>
    <property type="molecule type" value="Genomic_DNA"/>
</dbReference>
<keyword evidence="6" id="KW-0378">Hydrolase</keyword>
<evidence type="ECO:0000256" key="1">
    <source>
        <dbReference type="ARBA" id="ARBA00001946"/>
    </source>
</evidence>
<dbReference type="InterPro" id="IPR050241">
    <property type="entry name" value="NAD-cap_RNA_hydrolase_NudC"/>
</dbReference>
<dbReference type="PANTHER" id="PTHR42904:SF6">
    <property type="entry name" value="NAD-CAPPED RNA HYDROLASE NUDT12"/>
    <property type="match status" value="1"/>
</dbReference>
<dbReference type="Pfam" id="PF00293">
    <property type="entry name" value="NUDIX"/>
    <property type="match status" value="1"/>
</dbReference>
<dbReference type="GO" id="GO:0016787">
    <property type="term" value="F:hydrolase activity"/>
    <property type="evidence" value="ECO:0007669"/>
    <property type="project" value="UniProtKB-KW"/>
</dbReference>
<dbReference type="PANTHER" id="PTHR42904">
    <property type="entry name" value="NUDIX HYDROLASE, NUDC SUBFAMILY"/>
    <property type="match status" value="1"/>
</dbReference>
<protein>
    <recommendedName>
        <fullName evidence="4">NAD(+) diphosphatase</fullName>
        <ecNumber evidence="4">3.6.1.22</ecNumber>
    </recommendedName>
</protein>
<dbReference type="GO" id="GO:0046872">
    <property type="term" value="F:metal ion binding"/>
    <property type="evidence" value="ECO:0007669"/>
    <property type="project" value="UniProtKB-KW"/>
</dbReference>
<dbReference type="Gene3D" id="3.90.79.10">
    <property type="entry name" value="Nucleoside Triphosphate Pyrophosphohydrolase"/>
    <property type="match status" value="1"/>
</dbReference>
<accession>A0ABD0BIN6</accession>
<keyword evidence="8" id="KW-0520">NAD</keyword>
<comment type="cofactor">
    <cofactor evidence="1">
        <name>Mg(2+)</name>
        <dbReference type="ChEBI" id="CHEBI:18420"/>
    </cofactor>
</comment>
<proteinExistence type="inferred from homology"/>
<evidence type="ECO:0000256" key="6">
    <source>
        <dbReference type="ARBA" id="ARBA00022801"/>
    </source>
</evidence>
<feature type="domain" description="Nudix hydrolase" evidence="10">
    <location>
        <begin position="107"/>
        <end position="234"/>
    </location>
</feature>
<evidence type="ECO:0000256" key="7">
    <source>
        <dbReference type="ARBA" id="ARBA00022842"/>
    </source>
</evidence>
<dbReference type="PROSITE" id="PS00893">
    <property type="entry name" value="NUDIX_BOX"/>
    <property type="match status" value="1"/>
</dbReference>
<dbReference type="KEGG" id="cuq:Cul210931_0599"/>
<dbReference type="InterPro" id="IPR049734">
    <property type="entry name" value="NudC-like_C"/>
</dbReference>
<evidence type="ECO:0000259" key="10">
    <source>
        <dbReference type="PROSITE" id="PS51462"/>
    </source>
</evidence>
<keyword evidence="7" id="KW-0460">Magnesium</keyword>
<evidence type="ECO:0000256" key="9">
    <source>
        <dbReference type="ARBA" id="ARBA00023679"/>
    </source>
</evidence>
<evidence type="ECO:0000256" key="5">
    <source>
        <dbReference type="ARBA" id="ARBA00022723"/>
    </source>
</evidence>
<organism evidence="11 12">
    <name type="scientific">Corynebacterium ulcerans</name>
    <dbReference type="NCBI Taxonomy" id="65058"/>
    <lineage>
        <taxon>Bacteria</taxon>
        <taxon>Bacillati</taxon>
        <taxon>Actinomycetota</taxon>
        <taxon>Actinomycetes</taxon>
        <taxon>Mycobacteriales</taxon>
        <taxon>Corynebacteriaceae</taxon>
        <taxon>Corynebacterium</taxon>
    </lineage>
</organism>
<evidence type="ECO:0000256" key="4">
    <source>
        <dbReference type="ARBA" id="ARBA00012381"/>
    </source>
</evidence>
<dbReference type="InterPro" id="IPR015797">
    <property type="entry name" value="NUDIX_hydrolase-like_dom_sf"/>
</dbReference>
<evidence type="ECO:0000313" key="12">
    <source>
        <dbReference type="Proteomes" id="UP001205910"/>
    </source>
</evidence>
<dbReference type="SUPFAM" id="SSF55811">
    <property type="entry name" value="Nudix"/>
    <property type="match status" value="1"/>
</dbReference>
<evidence type="ECO:0000256" key="3">
    <source>
        <dbReference type="ARBA" id="ARBA00009595"/>
    </source>
</evidence>
<comment type="caution">
    <text evidence="11">The sequence shown here is derived from an EMBL/GenBank/DDBJ whole genome shotgun (WGS) entry which is preliminary data.</text>
</comment>